<evidence type="ECO:0000256" key="1">
    <source>
        <dbReference type="ARBA" id="ARBA00006964"/>
    </source>
</evidence>
<dbReference type="InterPro" id="IPR002678">
    <property type="entry name" value="DUF34/NIF3"/>
</dbReference>
<dbReference type="Gene3D" id="3.40.1390.30">
    <property type="entry name" value="NIF3 (NGG1p interacting factor 3)-like"/>
    <property type="match status" value="2"/>
</dbReference>
<dbReference type="InterPro" id="IPR036069">
    <property type="entry name" value="DUF34/NIF3_sf"/>
</dbReference>
<dbReference type="PANTHER" id="PTHR13799">
    <property type="entry name" value="NGG1 INTERACTING FACTOR 3"/>
    <property type="match status" value="1"/>
</dbReference>
<accession>A0ABT8HZD5</accession>
<comment type="caution">
    <text evidence="4">The sequence shown here is derived from an EMBL/GenBank/DDBJ whole genome shotgun (WGS) entry which is preliminary data.</text>
</comment>
<dbReference type="PANTHER" id="PTHR13799:SF14">
    <property type="entry name" value="GTP CYCLOHYDROLASE 1 TYPE 2 HOMOLOG"/>
    <property type="match status" value="1"/>
</dbReference>
<dbReference type="EMBL" id="JAUHTR010000009">
    <property type="protein sequence ID" value="MDN4526126.1"/>
    <property type="molecule type" value="Genomic_DNA"/>
</dbReference>
<dbReference type="Proteomes" id="UP001172721">
    <property type="component" value="Unassembled WGS sequence"/>
</dbReference>
<sequence length="254" mass="28065">MKLSQFKKTIATLFPAELLAVHDDFGWVSEKKDDVHRLGYCTNLSLEAIESAAKQNVDLLLTHHDAWDFLYGLREACIEKLNLYEMNHFYIHGPLDYAEFGTCTSLMNALGIDTMIQPAAYDEGDVPGIGEFSAPVPFESLVSKASSALGEPVRAWKHHGRPVKRIGIVTGAGHSSDSIKRALDAGCDTYITGEATLYTVQYAQFTGINLIAGSHTFTELFGVESLANRIKEEHAEVELVKIEESHFEASGWAR</sequence>
<reference evidence="4" key="1">
    <citation type="submission" date="2023-07" db="EMBL/GenBank/DDBJ databases">
        <title>Fictibacillus sp. isolated from freshwater pond.</title>
        <authorList>
            <person name="Kirdat K."/>
            <person name="Bhat A."/>
            <person name="Mourya A."/>
            <person name="Yadav A."/>
        </authorList>
    </citation>
    <scope>NUCLEOTIDE SEQUENCE</scope>
    <source>
        <strain evidence="4">NE201</strain>
    </source>
</reference>
<gene>
    <name evidence="4" type="ORF">QYB97_16700</name>
</gene>
<proteinExistence type="inferred from homology"/>
<comment type="similarity">
    <text evidence="1">Belongs to the GTP cyclohydrolase I type 2/NIF3 family.</text>
</comment>
<dbReference type="SUPFAM" id="SSF102705">
    <property type="entry name" value="NIF3 (NGG1p interacting factor 3)-like"/>
    <property type="match status" value="1"/>
</dbReference>
<keyword evidence="3" id="KW-0479">Metal-binding</keyword>
<organism evidence="4 5">
    <name type="scientific">Fictibacillus fluitans</name>
    <dbReference type="NCBI Taxonomy" id="3058422"/>
    <lineage>
        <taxon>Bacteria</taxon>
        <taxon>Bacillati</taxon>
        <taxon>Bacillota</taxon>
        <taxon>Bacilli</taxon>
        <taxon>Bacillales</taxon>
        <taxon>Fictibacillaceae</taxon>
        <taxon>Fictibacillus</taxon>
    </lineage>
</organism>
<protein>
    <recommendedName>
        <fullName evidence="2">GTP cyclohydrolase 1 type 2 homolog</fullName>
    </recommendedName>
</protein>
<evidence type="ECO:0000313" key="4">
    <source>
        <dbReference type="EMBL" id="MDN4526126.1"/>
    </source>
</evidence>
<dbReference type="Pfam" id="PF01784">
    <property type="entry name" value="DUF34_NIF3"/>
    <property type="match status" value="1"/>
</dbReference>
<keyword evidence="5" id="KW-1185">Reference proteome</keyword>
<evidence type="ECO:0000256" key="2">
    <source>
        <dbReference type="ARBA" id="ARBA00022112"/>
    </source>
</evidence>
<dbReference type="RefSeq" id="WP_301167155.1">
    <property type="nucleotide sequence ID" value="NZ_JAUHTR010000009.1"/>
</dbReference>
<evidence type="ECO:0000313" key="5">
    <source>
        <dbReference type="Proteomes" id="UP001172721"/>
    </source>
</evidence>
<evidence type="ECO:0000256" key="3">
    <source>
        <dbReference type="ARBA" id="ARBA00022723"/>
    </source>
</evidence>
<name>A0ABT8HZD5_9BACL</name>